<name>A0A3L9Y085_9RHOB</name>
<dbReference type="PANTHER" id="PTHR42953">
    <property type="entry name" value="HIGH-AFFINITY ZINC UPTAKE SYSTEM PROTEIN ZNUA-RELATED"/>
    <property type="match status" value="1"/>
</dbReference>
<keyword evidence="5" id="KW-0406">Ion transport</keyword>
<reference evidence="8 9" key="1">
    <citation type="submission" date="2018-10" db="EMBL/GenBank/DDBJ databases">
        <authorList>
            <person name="Jung H.S."/>
            <person name="Jeon C.O."/>
        </authorList>
    </citation>
    <scope>NUCLEOTIDE SEQUENCE [LARGE SCALE GENOMIC DNA]</scope>
    <source>
        <strain evidence="8 9">MA-7-27</strain>
    </source>
</reference>
<protein>
    <recommendedName>
        <fullName evidence="2">High-affinity zinc uptake system protein ZnuA</fullName>
    </recommendedName>
</protein>
<sequence>MSRNLFPLSLTATLMAGTALADVPSVAVDIAPVHSLVAQVMQGVGEPTLIVQPGGSPHEYSLRPSEAAALQDADIVFWVGEDLTPWMAGAVETLADGADVTTLLEVDGVTLLDFREGALFEAHSHEHGDHDHDHGEDHAHDHDHGDEHDHDHAHGDEHAHDHDHDHDHAHGEHDPHAWLSPDNAAVWLNAIAAELSATDPENAGTYFANAATAREELDGLVTEINATLEPVRGLSFVVFHDAYQYFETAFDFPASGAISIGDAVDPSPARIAEIQGRVADEGIQCVLSEPQFDPGLVATVMDGTEANTAVLDPLGSDLEPGPDLYPQLLRNLATSLAGCL</sequence>
<dbReference type="GO" id="GO:0006829">
    <property type="term" value="P:zinc ion transport"/>
    <property type="evidence" value="ECO:0007669"/>
    <property type="project" value="UniProtKB-KW"/>
</dbReference>
<keyword evidence="9" id="KW-1185">Reference proteome</keyword>
<proteinExistence type="inferred from homology"/>
<feature type="chain" id="PRO_5018102746" description="High-affinity zinc uptake system protein ZnuA" evidence="7">
    <location>
        <begin position="22"/>
        <end position="340"/>
    </location>
</feature>
<accession>A0A3L9Y085</accession>
<keyword evidence="5" id="KW-0864">Zinc transport</keyword>
<keyword evidence="5" id="KW-0862">Zinc</keyword>
<evidence type="ECO:0000256" key="3">
    <source>
        <dbReference type="ARBA" id="ARBA00022448"/>
    </source>
</evidence>
<feature type="signal peptide" evidence="7">
    <location>
        <begin position="1"/>
        <end position="21"/>
    </location>
</feature>
<organism evidence="8 9">
    <name type="scientific">Rhodophyticola porphyridii</name>
    <dbReference type="NCBI Taxonomy" id="1852017"/>
    <lineage>
        <taxon>Bacteria</taxon>
        <taxon>Pseudomonadati</taxon>
        <taxon>Pseudomonadota</taxon>
        <taxon>Alphaproteobacteria</taxon>
        <taxon>Rhodobacterales</taxon>
        <taxon>Roseobacteraceae</taxon>
        <taxon>Rhodophyticola</taxon>
    </lineage>
</organism>
<evidence type="ECO:0000313" key="9">
    <source>
        <dbReference type="Proteomes" id="UP000281343"/>
    </source>
</evidence>
<dbReference type="Proteomes" id="UP000281343">
    <property type="component" value="Unassembled WGS sequence"/>
</dbReference>
<dbReference type="SUPFAM" id="SSF53807">
    <property type="entry name" value="Helical backbone' metal receptor"/>
    <property type="match status" value="1"/>
</dbReference>
<comment type="caution">
    <text evidence="8">The sequence shown here is derived from an EMBL/GenBank/DDBJ whole genome shotgun (WGS) entry which is preliminary data.</text>
</comment>
<dbReference type="AlphaFoldDB" id="A0A3L9Y085"/>
<evidence type="ECO:0000256" key="6">
    <source>
        <dbReference type="SAM" id="MobiDB-lite"/>
    </source>
</evidence>
<dbReference type="OrthoDB" id="7346865at2"/>
<feature type="region of interest" description="Disordered" evidence="6">
    <location>
        <begin position="125"/>
        <end position="178"/>
    </location>
</feature>
<dbReference type="GO" id="GO:0046872">
    <property type="term" value="F:metal ion binding"/>
    <property type="evidence" value="ECO:0007669"/>
    <property type="project" value="InterPro"/>
</dbReference>
<dbReference type="InterPro" id="IPR050492">
    <property type="entry name" value="Bact_metal-bind_prot9"/>
</dbReference>
<evidence type="ECO:0000313" key="8">
    <source>
        <dbReference type="EMBL" id="RMA40618.1"/>
    </source>
</evidence>
<evidence type="ECO:0000256" key="1">
    <source>
        <dbReference type="ARBA" id="ARBA00011028"/>
    </source>
</evidence>
<keyword evidence="4 7" id="KW-0732">Signal</keyword>
<evidence type="ECO:0000256" key="2">
    <source>
        <dbReference type="ARBA" id="ARBA00015915"/>
    </source>
</evidence>
<evidence type="ECO:0000256" key="4">
    <source>
        <dbReference type="ARBA" id="ARBA00022729"/>
    </source>
</evidence>
<feature type="compositionally biased region" description="Basic and acidic residues" evidence="6">
    <location>
        <begin position="125"/>
        <end position="176"/>
    </location>
</feature>
<keyword evidence="3" id="KW-0813">Transport</keyword>
<dbReference type="Pfam" id="PF01297">
    <property type="entry name" value="ZnuA"/>
    <property type="match status" value="1"/>
</dbReference>
<gene>
    <name evidence="8" type="ORF">D9R08_18750</name>
</gene>
<evidence type="ECO:0000256" key="5">
    <source>
        <dbReference type="ARBA" id="ARBA00022906"/>
    </source>
</evidence>
<dbReference type="InterPro" id="IPR006127">
    <property type="entry name" value="ZnuA-like"/>
</dbReference>
<dbReference type="EMBL" id="RCNT01000017">
    <property type="protein sequence ID" value="RMA40618.1"/>
    <property type="molecule type" value="Genomic_DNA"/>
</dbReference>
<dbReference type="RefSeq" id="WP_121899650.1">
    <property type="nucleotide sequence ID" value="NZ_RCNT01000017.1"/>
</dbReference>
<dbReference type="PANTHER" id="PTHR42953:SF3">
    <property type="entry name" value="HIGH-AFFINITY ZINC UPTAKE SYSTEM PROTEIN ZNUA"/>
    <property type="match status" value="1"/>
</dbReference>
<dbReference type="Gene3D" id="3.40.50.1980">
    <property type="entry name" value="Nitrogenase molybdenum iron protein domain"/>
    <property type="match status" value="3"/>
</dbReference>
<evidence type="ECO:0000256" key="7">
    <source>
        <dbReference type="SAM" id="SignalP"/>
    </source>
</evidence>
<comment type="similarity">
    <text evidence="1">Belongs to the bacterial solute-binding protein 9 family.</text>
</comment>